<organism evidence="1 2">
    <name type="scientific">Nephila pilipes</name>
    <name type="common">Giant wood spider</name>
    <name type="synonym">Nephila maculata</name>
    <dbReference type="NCBI Taxonomy" id="299642"/>
    <lineage>
        <taxon>Eukaryota</taxon>
        <taxon>Metazoa</taxon>
        <taxon>Ecdysozoa</taxon>
        <taxon>Arthropoda</taxon>
        <taxon>Chelicerata</taxon>
        <taxon>Arachnida</taxon>
        <taxon>Araneae</taxon>
        <taxon>Araneomorphae</taxon>
        <taxon>Entelegynae</taxon>
        <taxon>Araneoidea</taxon>
        <taxon>Nephilidae</taxon>
        <taxon>Nephila</taxon>
    </lineage>
</organism>
<proteinExistence type="predicted"/>
<accession>A0A8X6QWB9</accession>
<keyword evidence="2" id="KW-1185">Reference proteome</keyword>
<comment type="caution">
    <text evidence="1">The sequence shown here is derived from an EMBL/GenBank/DDBJ whole genome shotgun (WGS) entry which is preliminary data.</text>
</comment>
<name>A0A8X6QWB9_NEPPI</name>
<dbReference type="Proteomes" id="UP000887013">
    <property type="component" value="Unassembled WGS sequence"/>
</dbReference>
<sequence>MLPDEQLEIEEFEEKYFEIKAKYLSAVDALDSSSIVNDSPKTSENCIINELSPRESEFFHLPCNTVQGQSVLFLLAAKGHDCAALSDSGSEATFISESLVNNLRII</sequence>
<protein>
    <submittedName>
        <fullName evidence="1">Uncharacterized protein</fullName>
    </submittedName>
</protein>
<dbReference type="AlphaFoldDB" id="A0A8X6QWB9"/>
<dbReference type="OrthoDB" id="6431140at2759"/>
<evidence type="ECO:0000313" key="1">
    <source>
        <dbReference type="EMBL" id="GFU35040.1"/>
    </source>
</evidence>
<evidence type="ECO:0000313" key="2">
    <source>
        <dbReference type="Proteomes" id="UP000887013"/>
    </source>
</evidence>
<reference evidence="1" key="1">
    <citation type="submission" date="2020-08" db="EMBL/GenBank/DDBJ databases">
        <title>Multicomponent nature underlies the extraordinary mechanical properties of spider dragline silk.</title>
        <authorList>
            <person name="Kono N."/>
            <person name="Nakamura H."/>
            <person name="Mori M."/>
            <person name="Yoshida Y."/>
            <person name="Ohtoshi R."/>
            <person name="Malay A.D."/>
            <person name="Moran D.A.P."/>
            <person name="Tomita M."/>
            <person name="Numata K."/>
            <person name="Arakawa K."/>
        </authorList>
    </citation>
    <scope>NUCLEOTIDE SEQUENCE</scope>
</reference>
<dbReference type="EMBL" id="BMAW01083644">
    <property type="protein sequence ID" value="GFU35040.1"/>
    <property type="molecule type" value="Genomic_DNA"/>
</dbReference>
<gene>
    <name evidence="1" type="ORF">NPIL_595791</name>
</gene>